<evidence type="ECO:0000313" key="4">
    <source>
        <dbReference type="Proteomes" id="UP000198287"/>
    </source>
</evidence>
<protein>
    <submittedName>
        <fullName evidence="3">Uncharacterized protein</fullName>
    </submittedName>
</protein>
<proteinExistence type="predicted"/>
<keyword evidence="2" id="KW-0812">Transmembrane</keyword>
<dbReference type="Proteomes" id="UP000198287">
    <property type="component" value="Unassembled WGS sequence"/>
</dbReference>
<dbReference type="AlphaFoldDB" id="A0A226E408"/>
<reference evidence="3 4" key="1">
    <citation type="submission" date="2015-12" db="EMBL/GenBank/DDBJ databases">
        <title>The genome of Folsomia candida.</title>
        <authorList>
            <person name="Faddeeva A."/>
            <person name="Derks M.F."/>
            <person name="Anvar Y."/>
            <person name="Smit S."/>
            <person name="Van Straalen N."/>
            <person name="Roelofs D."/>
        </authorList>
    </citation>
    <scope>NUCLEOTIDE SEQUENCE [LARGE SCALE GENOMIC DNA]</scope>
    <source>
        <strain evidence="3 4">VU population</strain>
        <tissue evidence="3">Whole body</tissue>
    </source>
</reference>
<feature type="region of interest" description="Disordered" evidence="1">
    <location>
        <begin position="1"/>
        <end position="21"/>
    </location>
</feature>
<comment type="caution">
    <text evidence="3">The sequence shown here is derived from an EMBL/GenBank/DDBJ whole genome shotgun (WGS) entry which is preliminary data.</text>
</comment>
<feature type="transmembrane region" description="Helical" evidence="2">
    <location>
        <begin position="215"/>
        <end position="237"/>
    </location>
</feature>
<sequence>MENGSISVITPEKYNPSHSTNSNMQTNIQTSSCIINPLIKQMRAVNHAAYAILLATGPIFLITYSVLWSQIQSRVNLLQTGNLWTFILFIITCVIVILVALRMVFRHHAKFPLRWKHVVGYDILLIICWGALFLVVIGAMEQVQDRDLCNKDGAKCSKRHAPRVPTKFGIYVAGVCGKNLTESDLESAPVMFSPYVKEPAKCEATHVLKLEIYCMYIWSGELFILSVLDVIFGLGSWRRRNVPEYLYT</sequence>
<keyword evidence="2" id="KW-0472">Membrane</keyword>
<evidence type="ECO:0000256" key="2">
    <source>
        <dbReference type="SAM" id="Phobius"/>
    </source>
</evidence>
<feature type="transmembrane region" description="Helical" evidence="2">
    <location>
        <begin position="83"/>
        <end position="105"/>
    </location>
</feature>
<feature type="transmembrane region" description="Helical" evidence="2">
    <location>
        <begin position="117"/>
        <end position="140"/>
    </location>
</feature>
<keyword evidence="4" id="KW-1185">Reference proteome</keyword>
<feature type="transmembrane region" description="Helical" evidence="2">
    <location>
        <begin position="48"/>
        <end position="71"/>
    </location>
</feature>
<evidence type="ECO:0000313" key="3">
    <source>
        <dbReference type="EMBL" id="OXA52323.1"/>
    </source>
</evidence>
<gene>
    <name evidence="3" type="ORF">Fcan01_12968</name>
</gene>
<accession>A0A226E408</accession>
<dbReference type="EMBL" id="LNIX01000007">
    <property type="protein sequence ID" value="OXA52323.1"/>
    <property type="molecule type" value="Genomic_DNA"/>
</dbReference>
<organism evidence="3 4">
    <name type="scientific">Folsomia candida</name>
    <name type="common">Springtail</name>
    <dbReference type="NCBI Taxonomy" id="158441"/>
    <lineage>
        <taxon>Eukaryota</taxon>
        <taxon>Metazoa</taxon>
        <taxon>Ecdysozoa</taxon>
        <taxon>Arthropoda</taxon>
        <taxon>Hexapoda</taxon>
        <taxon>Collembola</taxon>
        <taxon>Entomobryomorpha</taxon>
        <taxon>Isotomoidea</taxon>
        <taxon>Isotomidae</taxon>
        <taxon>Proisotominae</taxon>
        <taxon>Folsomia</taxon>
    </lineage>
</organism>
<keyword evidence="2" id="KW-1133">Transmembrane helix</keyword>
<evidence type="ECO:0000256" key="1">
    <source>
        <dbReference type="SAM" id="MobiDB-lite"/>
    </source>
</evidence>
<name>A0A226E408_FOLCA</name>